<accession>J3N4X6</accession>
<dbReference type="EnsemblPlants" id="OB10G25740.1">
    <property type="protein sequence ID" value="OB10G25740.1"/>
    <property type="gene ID" value="OB10G25740"/>
</dbReference>
<dbReference type="Gramene" id="OB10G25740.1">
    <property type="protein sequence ID" value="OB10G25740.1"/>
    <property type="gene ID" value="OB10G25740"/>
</dbReference>
<dbReference type="HOGENOM" id="CLU_1055128_0_0_1"/>
<evidence type="ECO:0000313" key="2">
    <source>
        <dbReference type="EnsemblPlants" id="OB10G25740.1"/>
    </source>
</evidence>
<evidence type="ECO:0000256" key="1">
    <source>
        <dbReference type="SAM" id="MobiDB-lite"/>
    </source>
</evidence>
<reference evidence="2" key="1">
    <citation type="journal article" date="2013" name="Nat. Commun.">
        <title>Whole-genome sequencing of Oryza brachyantha reveals mechanisms underlying Oryza genome evolution.</title>
        <authorList>
            <person name="Chen J."/>
            <person name="Huang Q."/>
            <person name="Gao D."/>
            <person name="Wang J."/>
            <person name="Lang Y."/>
            <person name="Liu T."/>
            <person name="Li B."/>
            <person name="Bai Z."/>
            <person name="Luis Goicoechea J."/>
            <person name="Liang C."/>
            <person name="Chen C."/>
            <person name="Zhang W."/>
            <person name="Sun S."/>
            <person name="Liao Y."/>
            <person name="Zhang X."/>
            <person name="Yang L."/>
            <person name="Song C."/>
            <person name="Wang M."/>
            <person name="Shi J."/>
            <person name="Liu G."/>
            <person name="Liu J."/>
            <person name="Zhou H."/>
            <person name="Zhou W."/>
            <person name="Yu Q."/>
            <person name="An N."/>
            <person name="Chen Y."/>
            <person name="Cai Q."/>
            <person name="Wang B."/>
            <person name="Liu B."/>
            <person name="Min J."/>
            <person name="Huang Y."/>
            <person name="Wu H."/>
            <person name="Li Z."/>
            <person name="Zhang Y."/>
            <person name="Yin Y."/>
            <person name="Song W."/>
            <person name="Jiang J."/>
            <person name="Jackson S.A."/>
            <person name="Wing R.A."/>
            <person name="Wang J."/>
            <person name="Chen M."/>
        </authorList>
    </citation>
    <scope>NUCLEOTIDE SEQUENCE [LARGE SCALE GENOMIC DNA]</scope>
    <source>
        <strain evidence="2">cv. IRGC 101232</strain>
    </source>
</reference>
<keyword evidence="3" id="KW-1185">Reference proteome</keyword>
<proteinExistence type="predicted"/>
<name>J3N4X6_ORYBR</name>
<sequence length="264" mass="29565">MVKNFIFFCSKTTQLRAGCNIGRFAFTLLEELKVQVFASRLHLWRPCHHPVAAAVVAVDVAVHCHLHGVDYRRRGRLGRRGGDDDGLDGPWHAGGSAASDERPVDALEEGVLLDLRRAALHAEPGLRLLGQQAPDQVPAGVARRRVVREPELLPDDVEQRRPVRLPLERRLAVHELVQEHAERPPVHRAAVALPLDDLRRQVLVRPHERHRPRAGRLHDDLRQRRGQLLLMPLPRLAALGPLALLAEQLGHEARRLDASSRLGA</sequence>
<dbReference type="AlphaFoldDB" id="J3N4X6"/>
<reference evidence="2" key="2">
    <citation type="submission" date="2013-04" db="UniProtKB">
        <authorList>
            <consortium name="EnsemblPlants"/>
        </authorList>
    </citation>
    <scope>IDENTIFICATION</scope>
</reference>
<organism evidence="2">
    <name type="scientific">Oryza brachyantha</name>
    <name type="common">malo sina</name>
    <dbReference type="NCBI Taxonomy" id="4533"/>
    <lineage>
        <taxon>Eukaryota</taxon>
        <taxon>Viridiplantae</taxon>
        <taxon>Streptophyta</taxon>
        <taxon>Embryophyta</taxon>
        <taxon>Tracheophyta</taxon>
        <taxon>Spermatophyta</taxon>
        <taxon>Magnoliopsida</taxon>
        <taxon>Liliopsida</taxon>
        <taxon>Poales</taxon>
        <taxon>Poaceae</taxon>
        <taxon>BOP clade</taxon>
        <taxon>Oryzoideae</taxon>
        <taxon>Oryzeae</taxon>
        <taxon>Oryzinae</taxon>
        <taxon>Oryza</taxon>
    </lineage>
</organism>
<protein>
    <submittedName>
        <fullName evidence="2">Uncharacterized protein</fullName>
    </submittedName>
</protein>
<dbReference type="Proteomes" id="UP000006038">
    <property type="component" value="Chromosome 10"/>
</dbReference>
<feature type="region of interest" description="Disordered" evidence="1">
    <location>
        <begin position="75"/>
        <end position="101"/>
    </location>
</feature>
<evidence type="ECO:0000313" key="3">
    <source>
        <dbReference type="Proteomes" id="UP000006038"/>
    </source>
</evidence>